<feature type="signal peptide" evidence="1">
    <location>
        <begin position="1"/>
        <end position="22"/>
    </location>
</feature>
<protein>
    <submittedName>
        <fullName evidence="3">YbjN domain-containing protein</fullName>
    </submittedName>
</protein>
<dbReference type="RefSeq" id="WP_214621475.1">
    <property type="nucleotide sequence ID" value="NZ_JAHGAW010000001.1"/>
</dbReference>
<feature type="chain" id="PRO_5040783549" evidence="1">
    <location>
        <begin position="23"/>
        <end position="170"/>
    </location>
</feature>
<sequence length="170" mass="18347">MRWTYLAGCVLAAGLATASAGAADTEPCAKAMVCASSPQTVVDALQAAGYKGVLSKSKSGNPMIESAASGYKFWIYFYECEKGAACASIQFNITFNDDDGANSAELANLWNKDKRFSQMSFDPSDRSLSFSYDVTTLGGLNQKNFADVIDWWATMLGQLGRFFKEHPAGK</sequence>
<evidence type="ECO:0000313" key="4">
    <source>
        <dbReference type="Proteomes" id="UP001138757"/>
    </source>
</evidence>
<feature type="domain" description="ETS" evidence="2">
    <location>
        <begin position="71"/>
        <end position="150"/>
    </location>
</feature>
<name>A0A9X1D9E5_9SPHN</name>
<organism evidence="3 4">
    <name type="scientific">Sphingobium nicotianae</name>
    <dbReference type="NCBI Taxonomy" id="2782607"/>
    <lineage>
        <taxon>Bacteria</taxon>
        <taxon>Pseudomonadati</taxon>
        <taxon>Pseudomonadota</taxon>
        <taxon>Alphaproteobacteria</taxon>
        <taxon>Sphingomonadales</taxon>
        <taxon>Sphingomonadaceae</taxon>
        <taxon>Sphingobium</taxon>
    </lineage>
</organism>
<evidence type="ECO:0000256" key="1">
    <source>
        <dbReference type="SAM" id="SignalP"/>
    </source>
</evidence>
<dbReference type="InterPro" id="IPR019660">
    <property type="entry name" value="Put_sensory_transdc_reg_YbjN"/>
</dbReference>
<accession>A0A9X1D9E5</accession>
<keyword evidence="1" id="KW-0732">Signal</keyword>
<dbReference type="CDD" id="cd17511">
    <property type="entry name" value="YbjN_AmyR-like"/>
    <property type="match status" value="1"/>
</dbReference>
<dbReference type="GO" id="GO:0003700">
    <property type="term" value="F:DNA-binding transcription factor activity"/>
    <property type="evidence" value="ECO:0007669"/>
    <property type="project" value="InterPro"/>
</dbReference>
<gene>
    <name evidence="3" type="ORF">KK488_02180</name>
</gene>
<dbReference type="AlphaFoldDB" id="A0A9X1D9E5"/>
<evidence type="ECO:0000313" key="3">
    <source>
        <dbReference type="EMBL" id="MBT2185748.1"/>
    </source>
</evidence>
<dbReference type="GO" id="GO:0043565">
    <property type="term" value="F:sequence-specific DNA binding"/>
    <property type="evidence" value="ECO:0007669"/>
    <property type="project" value="InterPro"/>
</dbReference>
<dbReference type="InterPro" id="IPR000418">
    <property type="entry name" value="Ets_dom"/>
</dbReference>
<keyword evidence="4" id="KW-1185">Reference proteome</keyword>
<dbReference type="EMBL" id="JAHGAW010000001">
    <property type="protein sequence ID" value="MBT2185748.1"/>
    <property type="molecule type" value="Genomic_DNA"/>
</dbReference>
<comment type="caution">
    <text evidence="3">The sequence shown here is derived from an EMBL/GenBank/DDBJ whole genome shotgun (WGS) entry which is preliminary data.</text>
</comment>
<evidence type="ECO:0000259" key="2">
    <source>
        <dbReference type="PROSITE" id="PS50061"/>
    </source>
</evidence>
<dbReference type="PROSITE" id="PS50061">
    <property type="entry name" value="ETS_DOMAIN_3"/>
    <property type="match status" value="1"/>
</dbReference>
<dbReference type="Pfam" id="PF10722">
    <property type="entry name" value="YbjN"/>
    <property type="match status" value="1"/>
</dbReference>
<reference evidence="3" key="1">
    <citation type="submission" date="2021-05" db="EMBL/GenBank/DDBJ databases">
        <title>Genome of Sphingobium sp. strain.</title>
        <authorList>
            <person name="Fan R."/>
        </authorList>
    </citation>
    <scope>NUCLEOTIDE SEQUENCE</scope>
    <source>
        <strain evidence="3">H33</strain>
    </source>
</reference>
<proteinExistence type="predicted"/>
<dbReference type="Proteomes" id="UP001138757">
    <property type="component" value="Unassembled WGS sequence"/>
</dbReference>